<organism evidence="3">
    <name type="scientific">Bradyrhizobium quebecense</name>
    <dbReference type="NCBI Taxonomy" id="2748629"/>
    <lineage>
        <taxon>Bacteria</taxon>
        <taxon>Pseudomonadati</taxon>
        <taxon>Pseudomonadota</taxon>
        <taxon>Alphaproteobacteria</taxon>
        <taxon>Hyphomicrobiales</taxon>
        <taxon>Nitrobacteraceae</taxon>
        <taxon>Bradyrhizobium</taxon>
    </lineage>
</organism>
<evidence type="ECO:0000313" key="3">
    <source>
        <dbReference type="EMBL" id="NVL10411.1"/>
    </source>
</evidence>
<feature type="compositionally biased region" description="Basic and acidic residues" evidence="1">
    <location>
        <begin position="1"/>
        <end position="16"/>
    </location>
</feature>
<keyword evidence="4" id="KW-1185">Reference proteome</keyword>
<dbReference type="Proteomes" id="UP000692816">
    <property type="component" value="Unassembled WGS sequence"/>
</dbReference>
<proteinExistence type="predicted"/>
<reference evidence="2" key="2">
    <citation type="journal article" date="2021" name="Int. J. Syst. Evol. Microbiol.">
        <title>Bradyrhizobium septentrionale sp. nov. (sv. septentrionale) and Bradyrhizobium quebecense sp. nov. (sv. septentrionale) associated with legumes native to Canada possess rearranged symbiosis genes and numerous insertion sequences.</title>
        <authorList>
            <person name="Bromfield E.S.P."/>
            <person name="Cloutier S."/>
        </authorList>
    </citation>
    <scope>NUCLEOTIDE SEQUENCE</scope>
    <source>
        <strain evidence="2">12S5</strain>
    </source>
</reference>
<evidence type="ECO:0000313" key="2">
    <source>
        <dbReference type="EMBL" id="MBO1432614.1"/>
    </source>
</evidence>
<reference evidence="3" key="1">
    <citation type="submission" date="2020-06" db="EMBL/GenBank/DDBJ databases">
        <title>Whole Genome Sequence of Bradyrhizobium sp. Strain 66S1MB.</title>
        <authorList>
            <person name="Bromfield E."/>
            <person name="Cloutier S."/>
        </authorList>
    </citation>
    <scope>NUCLEOTIDE SEQUENCE</scope>
    <source>
        <strain evidence="3">66S1MB</strain>
    </source>
</reference>
<protein>
    <submittedName>
        <fullName evidence="3">Uncharacterized protein</fullName>
    </submittedName>
</protein>
<name>A0A939RPT4_9BRAD</name>
<evidence type="ECO:0000256" key="1">
    <source>
        <dbReference type="SAM" id="MobiDB-lite"/>
    </source>
</evidence>
<accession>A0A939RPT4</accession>
<comment type="caution">
    <text evidence="3">The sequence shown here is derived from an EMBL/GenBank/DDBJ whole genome shotgun (WGS) entry which is preliminary data.</text>
</comment>
<dbReference type="AlphaFoldDB" id="A0A939RPT4"/>
<gene>
    <name evidence="3" type="ORF">HU230_33100</name>
    <name evidence="2" type="ORF">J4P68_24875</name>
</gene>
<dbReference type="RefSeq" id="WP_173643937.1">
    <property type="nucleotide sequence ID" value="NZ_CP088022.1"/>
</dbReference>
<sequence>MQQAIAHRELDADRSLKRPALPKWQVAPQDDGRSQASRRIEVQIGFSRRNGN</sequence>
<evidence type="ECO:0000313" key="4">
    <source>
        <dbReference type="Proteomes" id="UP000692816"/>
    </source>
</evidence>
<feature type="region of interest" description="Disordered" evidence="1">
    <location>
        <begin position="1"/>
        <end position="52"/>
    </location>
</feature>
<dbReference type="EMBL" id="JABWSX010000001">
    <property type="protein sequence ID" value="NVL10411.1"/>
    <property type="molecule type" value="Genomic_DNA"/>
</dbReference>
<dbReference type="EMBL" id="JAGEPA010000001">
    <property type="protein sequence ID" value="MBO1432614.1"/>
    <property type="molecule type" value="Genomic_DNA"/>
</dbReference>
<feature type="compositionally biased region" description="Basic and acidic residues" evidence="1">
    <location>
        <begin position="30"/>
        <end position="41"/>
    </location>
</feature>